<gene>
    <name evidence="3" type="ORF">OBO34_07655</name>
</gene>
<keyword evidence="4" id="KW-1185">Reference proteome</keyword>
<proteinExistence type="predicted"/>
<dbReference type="Gene3D" id="1.20.120.20">
    <property type="entry name" value="Apolipoprotein"/>
    <property type="match status" value="1"/>
</dbReference>
<feature type="domain" description="DUF4342" evidence="2">
    <location>
        <begin position="48"/>
        <end position="121"/>
    </location>
</feature>
<reference evidence="3" key="1">
    <citation type="submission" date="2022-09" db="EMBL/GenBank/DDBJ databases">
        <title>Culturomic study of gut microbiota in children with autism spectrum disorder.</title>
        <authorList>
            <person name="Efimov B.A."/>
            <person name="Chaplin A.V."/>
            <person name="Sokolova S.R."/>
            <person name="Pikina A.P."/>
            <person name="Korzhanova M."/>
            <person name="Belova V."/>
            <person name="Korostin D."/>
        </authorList>
    </citation>
    <scope>NUCLEOTIDE SEQUENCE</scope>
    <source>
        <strain evidence="3">ASD5510</strain>
    </source>
</reference>
<accession>A0A9J6QQS8</accession>
<keyword evidence="1" id="KW-0175">Coiled coil</keyword>
<name>A0A9J6QQS8_9FIRM</name>
<dbReference type="SUPFAM" id="SSF46934">
    <property type="entry name" value="UBA-like"/>
    <property type="match status" value="1"/>
</dbReference>
<dbReference type="Proteomes" id="UP001065549">
    <property type="component" value="Unassembled WGS sequence"/>
</dbReference>
<dbReference type="Gene3D" id="1.10.8.10">
    <property type="entry name" value="DNA helicase RuvA subunit, C-terminal domain"/>
    <property type="match status" value="1"/>
</dbReference>
<evidence type="ECO:0000313" key="4">
    <source>
        <dbReference type="Proteomes" id="UP001065549"/>
    </source>
</evidence>
<feature type="coiled-coil region" evidence="1">
    <location>
        <begin position="170"/>
        <end position="235"/>
    </location>
</feature>
<organism evidence="3 4">
    <name type="scientific">Hominibacterium faecale</name>
    <dbReference type="NCBI Taxonomy" id="2839743"/>
    <lineage>
        <taxon>Bacteria</taxon>
        <taxon>Bacillati</taxon>
        <taxon>Bacillota</taxon>
        <taxon>Clostridia</taxon>
        <taxon>Peptostreptococcales</taxon>
        <taxon>Anaerovoracaceae</taxon>
        <taxon>Hominibacterium</taxon>
    </lineage>
</organism>
<dbReference type="RefSeq" id="WP_148395849.1">
    <property type="nucleotide sequence ID" value="NZ_JAJAGH010000008.1"/>
</dbReference>
<dbReference type="InterPro" id="IPR025642">
    <property type="entry name" value="DUF4342"/>
</dbReference>
<comment type="caution">
    <text evidence="3">The sequence shown here is derived from an EMBL/GenBank/DDBJ whole genome shotgun (WGS) entry which is preliminary data.</text>
</comment>
<evidence type="ECO:0000313" key="3">
    <source>
        <dbReference type="EMBL" id="MCU7378229.1"/>
    </source>
</evidence>
<dbReference type="AlphaFoldDB" id="A0A9J6QQS8"/>
<dbReference type="EMBL" id="JAOSHN010000003">
    <property type="protein sequence ID" value="MCU7378229.1"/>
    <property type="molecule type" value="Genomic_DNA"/>
</dbReference>
<evidence type="ECO:0000256" key="1">
    <source>
        <dbReference type="SAM" id="Coils"/>
    </source>
</evidence>
<protein>
    <submittedName>
        <fullName evidence="3">DUF4342 domain-containing protein</fullName>
    </submittedName>
</protein>
<evidence type="ECO:0000259" key="2">
    <source>
        <dbReference type="Pfam" id="PF14242"/>
    </source>
</evidence>
<dbReference type="InterPro" id="IPR009060">
    <property type="entry name" value="UBA-like_sf"/>
</dbReference>
<dbReference type="Pfam" id="PF14242">
    <property type="entry name" value="DUF4342"/>
    <property type="match status" value="1"/>
</dbReference>
<sequence>MEITLEKIELVKDRTGVSYAEAKEALEAADGSVVDAIISIEETIDSKESKSFSRQGTAVLDNLKELIKKGNVSKIVVKREDEVILNIPVNLGIIGTVVAPWGAVLGVIAAFGFKCTVEVVKDDGTIIDVSDTVSDTVENVVEKGSVVADEVKEKGSDLYQDVKERSSDIYQNAKAKASDAISKVKKEKEDIDFSSCFDEAGDIADDIKDEAEEIIDDLEDGVEDIKENIEDKLNDK</sequence>